<organism evidence="2 3">
    <name type="scientific">Adhaeribacter arboris</name>
    <dbReference type="NCBI Taxonomy" id="2072846"/>
    <lineage>
        <taxon>Bacteria</taxon>
        <taxon>Pseudomonadati</taxon>
        <taxon>Bacteroidota</taxon>
        <taxon>Cytophagia</taxon>
        <taxon>Cytophagales</taxon>
        <taxon>Hymenobacteraceae</taxon>
        <taxon>Adhaeribacter</taxon>
    </lineage>
</organism>
<accession>A0A2T2YKR8</accession>
<proteinExistence type="predicted"/>
<dbReference type="PROSITE" id="PS50994">
    <property type="entry name" value="INTEGRASE"/>
    <property type="match status" value="1"/>
</dbReference>
<protein>
    <recommendedName>
        <fullName evidence="1">Integrase catalytic domain-containing protein</fullName>
    </recommendedName>
</protein>
<sequence length="184" mass="22010">MTAVAASGYFIFIPEERLKTLLIFWSGWWNKCLFLSSGFRRTEDRNFSLFQQKLQEYSLKFRSIKPRSPHLNGKVERSHQMNLQEFYVAANLKVPNLNGRMEERQFHYNWYWQHSSLKGKTPMNIVCSKSALTSFWEDVEAKYDSVKEPIREQSYRKDRNLLSLEKKPYFLKLEQISILKVIKL</sequence>
<reference evidence="2 3" key="1">
    <citation type="submission" date="2018-03" db="EMBL/GenBank/DDBJ databases">
        <title>Adhaeribacter sp. HMF7605 Genome sequencing and assembly.</title>
        <authorList>
            <person name="Kang H."/>
            <person name="Kang J."/>
            <person name="Cha I."/>
            <person name="Kim H."/>
            <person name="Joh K."/>
        </authorList>
    </citation>
    <scope>NUCLEOTIDE SEQUENCE [LARGE SCALE GENOMIC DNA]</scope>
    <source>
        <strain evidence="2 3">HMF7605</strain>
    </source>
</reference>
<dbReference type="InterPro" id="IPR036397">
    <property type="entry name" value="RNaseH_sf"/>
</dbReference>
<feature type="domain" description="Integrase catalytic" evidence="1">
    <location>
        <begin position="45"/>
        <end position="130"/>
    </location>
</feature>
<dbReference type="Pfam" id="PF13683">
    <property type="entry name" value="rve_3"/>
    <property type="match status" value="1"/>
</dbReference>
<gene>
    <name evidence="2" type="ORF">AHMF7605_22675</name>
</gene>
<dbReference type="AlphaFoldDB" id="A0A2T2YKR8"/>
<dbReference type="Proteomes" id="UP000240357">
    <property type="component" value="Unassembled WGS sequence"/>
</dbReference>
<dbReference type="GO" id="GO:0003676">
    <property type="term" value="F:nucleic acid binding"/>
    <property type="evidence" value="ECO:0007669"/>
    <property type="project" value="InterPro"/>
</dbReference>
<keyword evidence="3" id="KW-1185">Reference proteome</keyword>
<name>A0A2T2YKR8_9BACT</name>
<comment type="caution">
    <text evidence="2">The sequence shown here is derived from an EMBL/GenBank/DDBJ whole genome shotgun (WGS) entry which is preliminary data.</text>
</comment>
<evidence type="ECO:0000259" key="1">
    <source>
        <dbReference type="PROSITE" id="PS50994"/>
    </source>
</evidence>
<dbReference type="InterPro" id="IPR001584">
    <property type="entry name" value="Integrase_cat-core"/>
</dbReference>
<dbReference type="Gene3D" id="3.30.420.10">
    <property type="entry name" value="Ribonuclease H-like superfamily/Ribonuclease H"/>
    <property type="match status" value="1"/>
</dbReference>
<dbReference type="InterPro" id="IPR012337">
    <property type="entry name" value="RNaseH-like_sf"/>
</dbReference>
<dbReference type="SUPFAM" id="SSF53098">
    <property type="entry name" value="Ribonuclease H-like"/>
    <property type="match status" value="1"/>
</dbReference>
<evidence type="ECO:0000313" key="3">
    <source>
        <dbReference type="Proteomes" id="UP000240357"/>
    </source>
</evidence>
<dbReference type="GO" id="GO:0015074">
    <property type="term" value="P:DNA integration"/>
    <property type="evidence" value="ECO:0007669"/>
    <property type="project" value="InterPro"/>
</dbReference>
<evidence type="ECO:0000313" key="2">
    <source>
        <dbReference type="EMBL" id="PSR56107.1"/>
    </source>
</evidence>
<dbReference type="EMBL" id="PYFT01000001">
    <property type="protein sequence ID" value="PSR56107.1"/>
    <property type="molecule type" value="Genomic_DNA"/>
</dbReference>